<organism evidence="3 4">
    <name type="scientific">Amycolatopsis jiangsuensis</name>
    <dbReference type="NCBI Taxonomy" id="1181879"/>
    <lineage>
        <taxon>Bacteria</taxon>
        <taxon>Bacillati</taxon>
        <taxon>Actinomycetota</taxon>
        <taxon>Actinomycetes</taxon>
        <taxon>Pseudonocardiales</taxon>
        <taxon>Pseudonocardiaceae</taxon>
        <taxon>Amycolatopsis</taxon>
    </lineage>
</organism>
<evidence type="ECO:0000256" key="2">
    <source>
        <dbReference type="SAM" id="MobiDB-lite"/>
    </source>
</evidence>
<dbReference type="Pfam" id="PF03780">
    <property type="entry name" value="Asp23"/>
    <property type="match status" value="1"/>
</dbReference>
<accession>A0A840IS39</accession>
<dbReference type="InterPro" id="IPR005531">
    <property type="entry name" value="Asp23"/>
</dbReference>
<evidence type="ECO:0000313" key="3">
    <source>
        <dbReference type="EMBL" id="MBB4684710.1"/>
    </source>
</evidence>
<sequence>MAQPTPHPPDRPRSGSTGPLGDKDAAGAAGRTTISPLVVQKVAGLAAREVAGVHALGGGVSRAFGALRERVPGSGTTSTAGVSVEVGEKQTAIDLDLVVEYGARIADLARAVRRNVITAVEEITSLEVIEVNLAVNDVHLPGEDDEPDSARVE</sequence>
<comment type="caution">
    <text evidence="3">The sequence shown here is derived from an EMBL/GenBank/DDBJ whole genome shotgun (WGS) entry which is preliminary data.</text>
</comment>
<protein>
    <submittedName>
        <fullName evidence="3">Putative alkaline shock family protein YloU</fullName>
    </submittedName>
</protein>
<keyword evidence="4" id="KW-1185">Reference proteome</keyword>
<reference evidence="3 4" key="1">
    <citation type="submission" date="2020-08" db="EMBL/GenBank/DDBJ databases">
        <title>Sequencing the genomes of 1000 actinobacteria strains.</title>
        <authorList>
            <person name="Klenk H.-P."/>
        </authorList>
    </citation>
    <scope>NUCLEOTIDE SEQUENCE [LARGE SCALE GENOMIC DNA]</scope>
    <source>
        <strain evidence="3 4">DSM 45859</strain>
    </source>
</reference>
<dbReference type="RefSeq" id="WP_184779851.1">
    <property type="nucleotide sequence ID" value="NZ_JACHMG010000001.1"/>
</dbReference>
<dbReference type="AlphaFoldDB" id="A0A840IS39"/>
<comment type="similarity">
    <text evidence="1">Belongs to the asp23 family.</text>
</comment>
<feature type="region of interest" description="Disordered" evidence="2">
    <location>
        <begin position="1"/>
        <end position="28"/>
    </location>
</feature>
<dbReference type="EMBL" id="JACHMG010000001">
    <property type="protein sequence ID" value="MBB4684710.1"/>
    <property type="molecule type" value="Genomic_DNA"/>
</dbReference>
<evidence type="ECO:0000313" key="4">
    <source>
        <dbReference type="Proteomes" id="UP000581769"/>
    </source>
</evidence>
<name>A0A840IS39_9PSEU</name>
<proteinExistence type="inferred from homology"/>
<evidence type="ECO:0000256" key="1">
    <source>
        <dbReference type="ARBA" id="ARBA00005721"/>
    </source>
</evidence>
<gene>
    <name evidence="3" type="ORF">BJY18_002195</name>
</gene>
<dbReference type="Proteomes" id="UP000581769">
    <property type="component" value="Unassembled WGS sequence"/>
</dbReference>
<dbReference type="PANTHER" id="PTHR34297:SF3">
    <property type="entry name" value="ALKALINE SHOCK PROTEIN 23"/>
    <property type="match status" value="1"/>
</dbReference>
<dbReference type="PANTHER" id="PTHR34297">
    <property type="entry name" value="HYPOTHETICAL CYTOSOLIC PROTEIN-RELATED"/>
    <property type="match status" value="1"/>
</dbReference>